<keyword evidence="6" id="KW-1185">Reference proteome</keyword>
<evidence type="ECO:0000259" key="4">
    <source>
        <dbReference type="Pfam" id="PF06725"/>
    </source>
</evidence>
<dbReference type="PANTHER" id="PTHR39160">
    <property type="entry name" value="CELL WALL-BINDING PROTEIN YOCH"/>
    <property type="match status" value="1"/>
</dbReference>
<feature type="region of interest" description="Disordered" evidence="2">
    <location>
        <begin position="121"/>
        <end position="154"/>
    </location>
</feature>
<evidence type="ECO:0000313" key="5">
    <source>
        <dbReference type="EMBL" id="MEO1782640.1"/>
    </source>
</evidence>
<dbReference type="PANTHER" id="PTHR39160:SF4">
    <property type="entry name" value="RESUSCITATION-PROMOTING FACTOR RPFB"/>
    <property type="match status" value="1"/>
</dbReference>
<gene>
    <name evidence="5" type="ORF">BAU18_002254</name>
</gene>
<proteinExistence type="predicted"/>
<evidence type="ECO:0000313" key="6">
    <source>
        <dbReference type="Proteomes" id="UP001429357"/>
    </source>
</evidence>
<dbReference type="Pfam" id="PF06725">
    <property type="entry name" value="3D"/>
    <property type="match status" value="1"/>
</dbReference>
<reference evidence="6" key="1">
    <citation type="submission" date="2016-06" db="EMBL/GenBank/DDBJ databases">
        <title>Four novel species of enterococci isolated from chicken manure.</title>
        <authorList>
            <person name="Van Tyne D."/>
        </authorList>
    </citation>
    <scope>NUCLEOTIDE SEQUENCE [LARGE SCALE GENOMIC DNA]</scope>
    <source>
        <strain evidence="6">JM9A</strain>
    </source>
</reference>
<dbReference type="EMBL" id="MAEI02000001">
    <property type="protein sequence ID" value="MEO1782640.1"/>
    <property type="molecule type" value="Genomic_DNA"/>
</dbReference>
<dbReference type="InterPro" id="IPR036908">
    <property type="entry name" value="RlpA-like_sf"/>
</dbReference>
<dbReference type="RefSeq" id="WP_161869634.1">
    <property type="nucleotide sequence ID" value="NZ_MAEI02000001.1"/>
</dbReference>
<feature type="chain" id="PRO_5045177625" description="3D domain-containing protein" evidence="3">
    <location>
        <begin position="26"/>
        <end position="249"/>
    </location>
</feature>
<comment type="caution">
    <text evidence="5">The sequence shown here is derived from an EMBL/GenBank/DDBJ whole genome shotgun (WGS) entry which is preliminary data.</text>
</comment>
<feature type="domain" description="3D" evidence="4">
    <location>
        <begin position="189"/>
        <end position="248"/>
    </location>
</feature>
<dbReference type="CDD" id="cd22786">
    <property type="entry name" value="DPBB_YuiC-like"/>
    <property type="match status" value="1"/>
</dbReference>
<organism evidence="5 6">
    <name type="scientific">Enterococcus diestrammenae</name>
    <dbReference type="NCBI Taxonomy" id="1155073"/>
    <lineage>
        <taxon>Bacteria</taxon>
        <taxon>Bacillati</taxon>
        <taxon>Bacillota</taxon>
        <taxon>Bacilli</taxon>
        <taxon>Lactobacillales</taxon>
        <taxon>Enterococcaceae</taxon>
        <taxon>Enterococcus</taxon>
    </lineage>
</organism>
<dbReference type="Gene3D" id="2.40.40.10">
    <property type="entry name" value="RlpA-like domain"/>
    <property type="match status" value="1"/>
</dbReference>
<feature type="signal peptide" evidence="3">
    <location>
        <begin position="1"/>
        <end position="25"/>
    </location>
</feature>
<dbReference type="InterPro" id="IPR051933">
    <property type="entry name" value="Resuscitation_pf_RpfB"/>
</dbReference>
<feature type="region of interest" description="Disordered" evidence="2">
    <location>
        <begin position="80"/>
        <end position="109"/>
    </location>
</feature>
<accession>A0ABV0F3K1</accession>
<dbReference type="InterPro" id="IPR010611">
    <property type="entry name" value="3D_dom"/>
</dbReference>
<dbReference type="SUPFAM" id="SSF50685">
    <property type="entry name" value="Barwin-like endoglucanases"/>
    <property type="match status" value="1"/>
</dbReference>
<feature type="compositionally biased region" description="Basic and acidic residues" evidence="2">
    <location>
        <begin position="121"/>
        <end position="136"/>
    </location>
</feature>
<sequence length="249" mass="25926">MNTRLWPLIGATAVLAFGSLLPVYANENQSEDAPIKQEIVAKETVMNLSASLAEVSQDNQAVTLVTADIAAKEQAAKEKAAKEKAAREKAAKEKAAKEKAAKEKAAKEKAAKEAAEKAAKAAAEKAAQEEAERVAAEEAAAAEEQASTAPSGGQTITMESTAYSSDPADSLGGGHITATGQNLLENPMAVAVDPNVIPLGTRLYIEGYGEAYAVDTGGAIRGNIIDVHFSTAAQCYAWGRRQVQVTILG</sequence>
<evidence type="ECO:0000256" key="1">
    <source>
        <dbReference type="ARBA" id="ARBA00022729"/>
    </source>
</evidence>
<name>A0ABV0F3K1_9ENTE</name>
<evidence type="ECO:0000256" key="2">
    <source>
        <dbReference type="SAM" id="MobiDB-lite"/>
    </source>
</evidence>
<evidence type="ECO:0000256" key="3">
    <source>
        <dbReference type="SAM" id="SignalP"/>
    </source>
</evidence>
<keyword evidence="1 3" id="KW-0732">Signal</keyword>
<protein>
    <recommendedName>
        <fullName evidence="4">3D domain-containing protein</fullName>
    </recommendedName>
</protein>
<reference evidence="5 6" key="2">
    <citation type="submission" date="2024-02" db="EMBL/GenBank/DDBJ databases">
        <title>The Genome Sequence of Enterococcus diestrammenae JM9A.</title>
        <authorList>
            <person name="Earl A."/>
            <person name="Manson A."/>
            <person name="Gilmore M."/>
            <person name="Sanders J."/>
            <person name="Shea T."/>
            <person name="Howe W."/>
            <person name="Livny J."/>
            <person name="Cuomo C."/>
            <person name="Neafsey D."/>
            <person name="Birren B."/>
        </authorList>
    </citation>
    <scope>NUCLEOTIDE SEQUENCE [LARGE SCALE GENOMIC DNA]</scope>
    <source>
        <strain evidence="5 6">JM9A</strain>
    </source>
</reference>
<feature type="compositionally biased region" description="Low complexity" evidence="2">
    <location>
        <begin position="137"/>
        <end position="146"/>
    </location>
</feature>
<dbReference type="Proteomes" id="UP001429357">
    <property type="component" value="Unassembled WGS sequence"/>
</dbReference>